<evidence type="ECO:0000313" key="12">
    <source>
        <dbReference type="EMBL" id="RZF44785.1"/>
    </source>
</evidence>
<evidence type="ECO:0000256" key="8">
    <source>
        <dbReference type="ARBA" id="ARBA00023235"/>
    </source>
</evidence>
<comment type="subcellular location">
    <subcellularLocation>
        <location evidence="1">Peroxisome</location>
    </subcellularLocation>
</comment>
<dbReference type="GO" id="GO:0016853">
    <property type="term" value="F:isomerase activity"/>
    <property type="evidence" value="ECO:0007669"/>
    <property type="project" value="UniProtKB-KW"/>
</dbReference>
<dbReference type="Pfam" id="PF22622">
    <property type="entry name" value="MFE-2_hydrat-2_N"/>
    <property type="match status" value="1"/>
</dbReference>
<evidence type="ECO:0000256" key="1">
    <source>
        <dbReference type="ARBA" id="ARBA00004275"/>
    </source>
</evidence>
<dbReference type="InterPro" id="IPR036527">
    <property type="entry name" value="SCP2_sterol-bd_dom_sf"/>
</dbReference>
<feature type="domain" description="Ketoreductase" evidence="11">
    <location>
        <begin position="43"/>
        <end position="217"/>
    </location>
</feature>
<dbReference type="Pfam" id="PF00106">
    <property type="entry name" value="adh_short"/>
    <property type="match status" value="1"/>
</dbReference>
<dbReference type="SUPFAM" id="SSF54637">
    <property type="entry name" value="Thioesterase/thiol ester dehydrase-isomerase"/>
    <property type="match status" value="2"/>
</dbReference>
<dbReference type="SMART" id="SM00822">
    <property type="entry name" value="PKS_KR"/>
    <property type="match status" value="1"/>
</dbReference>
<protein>
    <recommendedName>
        <fullName evidence="10">Peroxisomal multifunctional enzyme type 2</fullName>
    </recommendedName>
</protein>
<dbReference type="SUPFAM" id="SSF51735">
    <property type="entry name" value="NAD(P)-binding Rossmann-fold domains"/>
    <property type="match status" value="1"/>
</dbReference>
<dbReference type="InterPro" id="IPR051687">
    <property type="entry name" value="Peroxisomal_Beta-Oxidation"/>
</dbReference>
<dbReference type="Gene3D" id="3.30.1050.10">
    <property type="entry name" value="SCP2 sterol-binding domain"/>
    <property type="match status" value="1"/>
</dbReference>
<comment type="pathway">
    <text evidence="2">Lipid metabolism; fatty acid beta-oxidation.</text>
</comment>
<dbReference type="FunFam" id="3.10.129.10:FF:000013">
    <property type="entry name" value="Peroxisomal multifunctional enzyme type 2"/>
    <property type="match status" value="1"/>
</dbReference>
<evidence type="ECO:0000259" key="11">
    <source>
        <dbReference type="SMART" id="SM00822"/>
    </source>
</evidence>
<dbReference type="UniPathway" id="UPA00659"/>
<dbReference type="Gene3D" id="1.10.287.4290">
    <property type="match status" value="1"/>
</dbReference>
<dbReference type="EMBL" id="QKKF02010319">
    <property type="protein sequence ID" value="RZF44785.1"/>
    <property type="molecule type" value="Genomic_DNA"/>
</dbReference>
<accession>A0A482XFH2</accession>
<keyword evidence="5" id="KW-0560">Oxidoreductase</keyword>
<dbReference type="InterPro" id="IPR002347">
    <property type="entry name" value="SDR_fam"/>
</dbReference>
<evidence type="ECO:0000256" key="9">
    <source>
        <dbReference type="ARBA" id="ARBA00023239"/>
    </source>
</evidence>
<dbReference type="InterPro" id="IPR057326">
    <property type="entry name" value="KR_dom"/>
</dbReference>
<dbReference type="SMR" id="A0A482XFH2"/>
<reference evidence="12 13" key="1">
    <citation type="journal article" date="2017" name="Gigascience">
        <title>Genome sequence of the small brown planthopper, Laodelphax striatellus.</title>
        <authorList>
            <person name="Zhu J."/>
            <person name="Jiang F."/>
            <person name="Wang X."/>
            <person name="Yang P."/>
            <person name="Bao Y."/>
            <person name="Zhao W."/>
            <person name="Wang W."/>
            <person name="Lu H."/>
            <person name="Wang Q."/>
            <person name="Cui N."/>
            <person name="Li J."/>
            <person name="Chen X."/>
            <person name="Luo L."/>
            <person name="Yu J."/>
            <person name="Kang L."/>
            <person name="Cui F."/>
        </authorList>
    </citation>
    <scope>NUCLEOTIDE SEQUENCE [LARGE SCALE GENOMIC DNA]</scope>
    <source>
        <strain evidence="12">Lst14</strain>
    </source>
</reference>
<evidence type="ECO:0000256" key="7">
    <source>
        <dbReference type="ARBA" id="ARBA00023140"/>
    </source>
</evidence>
<dbReference type="InterPro" id="IPR020904">
    <property type="entry name" value="Sc_DH/Rdtase_CS"/>
</dbReference>
<keyword evidence="13" id="KW-1185">Reference proteome</keyword>
<keyword evidence="9" id="KW-0456">Lyase</keyword>
<dbReference type="PRINTS" id="PR00080">
    <property type="entry name" value="SDRFAMILY"/>
</dbReference>
<dbReference type="GO" id="GO:0005777">
    <property type="term" value="C:peroxisome"/>
    <property type="evidence" value="ECO:0007669"/>
    <property type="project" value="UniProtKB-SubCell"/>
</dbReference>
<dbReference type="PANTHER" id="PTHR45024">
    <property type="entry name" value="DEHYDROGENASES, SHORT CHAIN"/>
    <property type="match status" value="1"/>
</dbReference>
<dbReference type="SUPFAM" id="SSF55718">
    <property type="entry name" value="SCP-like"/>
    <property type="match status" value="1"/>
</dbReference>
<keyword evidence="7" id="KW-0576">Peroxisome</keyword>
<dbReference type="PRINTS" id="PR00081">
    <property type="entry name" value="GDHRDH"/>
</dbReference>
<sequence length="749" mass="80983">MLFPSICILRLASKFPNLYLVIPGIVRRRTSSTMVANLKFDDRVLVVTGAGAGLGRAYALLFAERGASVVVNDLGGSRDGAGKSSNAADVVVNEIKSKGGKAVADYNSVVDGDKIIQTALENFGRVDVVVNNAGILRDKSFARISDTDWNLIFDVHVKGSFKTTQAAWPHFKKQNFGRIIMTSSAAGLYGNFGQANYSAAKMALVGLSNTLAIEGAKNNIHCNVIVPTAASRLTEDILPPDFFAELKPELIAPVVVWLCHESCDENGSIIDSAVGWASKCQIVRSKGSIIRHSITDRVTPEAVQNNWRVITDMDKASNPGSIQEATAGLMEHLETMKRNADPNTPKNAVSMTTNINNKLIFVCLFTVGASVRNSDDLRFLYEGHEDFSPLPTFAVIPGMVGIMNSDVITSAIPGKTVELSRILHGEQYVELYKPIPASGELNSVIHVADVMDKGKGAVILCNVETFDERGEKVAFCQTSAFAVGCGGFGGKRTSDKSIPTFDAPNRQPDAVAIAKTNADQAAINRLSGDFNPLHIDPQFAAIGGYSQPILHGLCSLGFSVRHVLAQYGENDIANFKSLKARFSKPVTPGETLKTAMWREGNRVHFQTSVVESGNVVLSGAYVDFHKIVPSDIVQKLLSSSELQSEAIFSAMSEQVEANLDKVKKINGVFLYVITKNGKEAGKWRKVYKGDPESGVKADTTLTCDDDVMVDIATSKLNPQVAFMKGKLKIKGNIMLTQKLKDLMNAQSKL</sequence>
<dbReference type="Pfam" id="PF02036">
    <property type="entry name" value="SCP2"/>
    <property type="match status" value="1"/>
</dbReference>
<evidence type="ECO:0000256" key="10">
    <source>
        <dbReference type="ARBA" id="ARBA00073497"/>
    </source>
</evidence>
<dbReference type="FunFam" id="3.40.50.720:FF:000185">
    <property type="entry name" value="peroxisomal multifunctional enzyme type 2"/>
    <property type="match status" value="1"/>
</dbReference>
<dbReference type="Pfam" id="PF01575">
    <property type="entry name" value="MaoC_dehydratas"/>
    <property type="match status" value="1"/>
</dbReference>
<evidence type="ECO:0000256" key="6">
    <source>
        <dbReference type="ARBA" id="ARBA00023098"/>
    </source>
</evidence>
<evidence type="ECO:0000256" key="3">
    <source>
        <dbReference type="ARBA" id="ARBA00006484"/>
    </source>
</evidence>
<dbReference type="InterPro" id="IPR054357">
    <property type="entry name" value="MFE-2_N"/>
</dbReference>
<evidence type="ECO:0000256" key="5">
    <source>
        <dbReference type="ARBA" id="ARBA00023002"/>
    </source>
</evidence>
<dbReference type="Proteomes" id="UP000291343">
    <property type="component" value="Unassembled WGS sequence"/>
</dbReference>
<dbReference type="PROSITE" id="PS00061">
    <property type="entry name" value="ADH_SHORT"/>
    <property type="match status" value="1"/>
</dbReference>
<dbReference type="AlphaFoldDB" id="A0A482XFH2"/>
<dbReference type="GO" id="GO:0006635">
    <property type="term" value="P:fatty acid beta-oxidation"/>
    <property type="evidence" value="ECO:0007669"/>
    <property type="project" value="UniProtKB-UniPathway"/>
</dbReference>
<gene>
    <name evidence="12" type="ORF">LSTR_LSTR000737</name>
</gene>
<dbReference type="Gene3D" id="3.40.50.720">
    <property type="entry name" value="NAD(P)-binding Rossmann-like Domain"/>
    <property type="match status" value="1"/>
</dbReference>
<dbReference type="InParanoid" id="A0A482XFH2"/>
<dbReference type="InterPro" id="IPR036291">
    <property type="entry name" value="NAD(P)-bd_dom_sf"/>
</dbReference>
<dbReference type="InterPro" id="IPR003033">
    <property type="entry name" value="SCP2_sterol-bd_dom"/>
</dbReference>
<comment type="caution">
    <text evidence="12">The sequence shown here is derived from an EMBL/GenBank/DDBJ whole genome shotgun (WGS) entry which is preliminary data.</text>
</comment>
<keyword evidence="6" id="KW-0443">Lipid metabolism</keyword>
<evidence type="ECO:0000313" key="13">
    <source>
        <dbReference type="Proteomes" id="UP000291343"/>
    </source>
</evidence>
<name>A0A482XFH2_LAOST</name>
<dbReference type="GO" id="GO:0016491">
    <property type="term" value="F:oxidoreductase activity"/>
    <property type="evidence" value="ECO:0007669"/>
    <property type="project" value="UniProtKB-KW"/>
</dbReference>
<dbReference type="STRING" id="195883.A0A482XFH2"/>
<proteinExistence type="inferred from homology"/>
<dbReference type="CDD" id="cd03448">
    <property type="entry name" value="HDE_HSD"/>
    <property type="match status" value="1"/>
</dbReference>
<dbReference type="CDD" id="cd05353">
    <property type="entry name" value="hydroxyacyl-CoA-like_DH_SDR_c-like"/>
    <property type="match status" value="1"/>
</dbReference>
<dbReference type="GO" id="GO:0018812">
    <property type="term" value="F:3-hydroxyacyl-CoA dehydratase activity"/>
    <property type="evidence" value="ECO:0007669"/>
    <property type="project" value="UniProtKB-ARBA"/>
</dbReference>
<evidence type="ECO:0000256" key="2">
    <source>
        <dbReference type="ARBA" id="ARBA00005005"/>
    </source>
</evidence>
<evidence type="ECO:0000256" key="4">
    <source>
        <dbReference type="ARBA" id="ARBA00022832"/>
    </source>
</evidence>
<dbReference type="InterPro" id="IPR002539">
    <property type="entry name" value="MaoC-like_dom"/>
</dbReference>
<dbReference type="FunCoup" id="A0A482XFH2">
    <property type="interactions" value="823"/>
</dbReference>
<keyword evidence="4" id="KW-0276">Fatty acid metabolism</keyword>
<dbReference type="PANTHER" id="PTHR45024:SF2">
    <property type="entry name" value="SCP2 DOMAIN-CONTAINING PROTEIN"/>
    <property type="match status" value="1"/>
</dbReference>
<dbReference type="Gene3D" id="3.10.129.10">
    <property type="entry name" value="Hotdog Thioesterase"/>
    <property type="match status" value="1"/>
</dbReference>
<organism evidence="12 13">
    <name type="scientific">Laodelphax striatellus</name>
    <name type="common">Small brown planthopper</name>
    <name type="synonym">Delphax striatella</name>
    <dbReference type="NCBI Taxonomy" id="195883"/>
    <lineage>
        <taxon>Eukaryota</taxon>
        <taxon>Metazoa</taxon>
        <taxon>Ecdysozoa</taxon>
        <taxon>Arthropoda</taxon>
        <taxon>Hexapoda</taxon>
        <taxon>Insecta</taxon>
        <taxon>Pterygota</taxon>
        <taxon>Neoptera</taxon>
        <taxon>Paraneoptera</taxon>
        <taxon>Hemiptera</taxon>
        <taxon>Auchenorrhyncha</taxon>
        <taxon>Fulgoroidea</taxon>
        <taxon>Delphacidae</taxon>
        <taxon>Criomorphinae</taxon>
        <taxon>Laodelphax</taxon>
    </lineage>
</organism>
<dbReference type="InterPro" id="IPR029069">
    <property type="entry name" value="HotDog_dom_sf"/>
</dbReference>
<keyword evidence="8" id="KW-0413">Isomerase</keyword>
<dbReference type="OrthoDB" id="3592703at2759"/>
<comment type="similarity">
    <text evidence="3">Belongs to the short-chain dehydrogenases/reductases (SDR) family.</text>
</comment>